<gene>
    <name evidence="2" type="ORF">ENT37_05515</name>
</gene>
<dbReference type="Pfam" id="PF07224">
    <property type="entry name" value="Chlorophyllase"/>
    <property type="match status" value="1"/>
</dbReference>
<proteinExistence type="predicted"/>
<organism evidence="2">
    <name type="scientific">Anaerolinea thermolimosa</name>
    <dbReference type="NCBI Taxonomy" id="229919"/>
    <lineage>
        <taxon>Bacteria</taxon>
        <taxon>Bacillati</taxon>
        <taxon>Chloroflexota</taxon>
        <taxon>Anaerolineae</taxon>
        <taxon>Anaerolineales</taxon>
        <taxon>Anaerolineaceae</taxon>
        <taxon>Anaerolinea</taxon>
    </lineage>
</organism>
<protein>
    <submittedName>
        <fullName evidence="2">MFS transporter</fullName>
    </submittedName>
</protein>
<dbReference type="EMBL" id="DSYK01000283">
    <property type="protein sequence ID" value="HGS21311.1"/>
    <property type="molecule type" value="Genomic_DNA"/>
</dbReference>
<accession>A0A7C4KJ67</accession>
<comment type="caution">
    <text evidence="2">The sequence shown here is derived from an EMBL/GenBank/DDBJ whole genome shotgun (WGS) entry which is preliminary data.</text>
</comment>
<evidence type="ECO:0000256" key="1">
    <source>
        <dbReference type="SAM" id="MobiDB-lite"/>
    </source>
</evidence>
<dbReference type="InterPro" id="IPR029058">
    <property type="entry name" value="AB_hydrolase_fold"/>
</dbReference>
<sequence>MPDPSQPGRYPIQTLTYGSGSDRRPEYGAQAALFTTPVDGSLLLDGWSTLRRAYWGFGPESLPLNARVWYPEGDGVFPLILMVHGNHPMEDASEGGYDYLAELLASRGFIVAAIDENFFNLSLAADLAMVAPLKDENDARAWLILEHLQQWREWSLTPGNPFFGHVNLDGIGLIGHSRGGEAVAIAAAFNHLPFHPENARLRFDYNFNIRAVAAIAPVDGQFLPGEKPLPLANVNYLVFHGAHDMDVVSFGGLRQYNRLQFLDGKPWFKSAVYIYGANHGQFNRAWGRRDMLGPARQLFNLSALLPAQQQEQAAKVFISAFMEASLHNQSGYRTLFRDPRTARAWLPETIYLSQYQESNTIRVATFEEDINLETTTLPGASLRGEELTLWREQVVPLRWGNSHTSAVYLGWNNTSTPGKPRYILTLPEGSLPLSPQSVLTFALAAADESPLSDEKRPPEDNLTPLDLTLELMDHSGVTARLPLSAFSLLQPPLRVPLGKASWMSLLPASEPIFQTFEFQLSDFIGQNPRFDPSQLCEISFLFDRSPTGVVILDEMGIMFLPEGEK</sequence>
<dbReference type="Gene3D" id="3.40.50.1820">
    <property type="entry name" value="alpha/beta hydrolase"/>
    <property type="match status" value="1"/>
</dbReference>
<dbReference type="AlphaFoldDB" id="A0A7C4KJ67"/>
<dbReference type="SUPFAM" id="SSF53474">
    <property type="entry name" value="alpha/beta-Hydrolases"/>
    <property type="match status" value="1"/>
</dbReference>
<dbReference type="InterPro" id="IPR017395">
    <property type="entry name" value="Chlorophyllase-like"/>
</dbReference>
<dbReference type="PANTHER" id="PTHR33428">
    <property type="entry name" value="CHLOROPHYLLASE-2, CHLOROPLASTIC"/>
    <property type="match status" value="1"/>
</dbReference>
<name>A0A7C4KJ67_9CHLR</name>
<feature type="region of interest" description="Disordered" evidence="1">
    <location>
        <begin position="1"/>
        <end position="22"/>
    </location>
</feature>
<dbReference type="PANTHER" id="PTHR33428:SF14">
    <property type="entry name" value="CARBOXYLESTERASE TYPE B DOMAIN-CONTAINING PROTEIN"/>
    <property type="match status" value="1"/>
</dbReference>
<evidence type="ECO:0000313" key="2">
    <source>
        <dbReference type="EMBL" id="HGS21311.1"/>
    </source>
</evidence>
<reference evidence="2" key="1">
    <citation type="journal article" date="2020" name="mSystems">
        <title>Genome- and Community-Level Interaction Insights into Carbon Utilization and Element Cycling Functions of Hydrothermarchaeota in Hydrothermal Sediment.</title>
        <authorList>
            <person name="Zhou Z."/>
            <person name="Liu Y."/>
            <person name="Xu W."/>
            <person name="Pan J."/>
            <person name="Luo Z.H."/>
            <person name="Li M."/>
        </authorList>
    </citation>
    <scope>NUCLEOTIDE SEQUENCE [LARGE SCALE GENOMIC DNA]</scope>
    <source>
        <strain evidence="2">SpSt-573</strain>
    </source>
</reference>